<keyword evidence="4" id="KW-0496">Mitochondrion</keyword>
<comment type="subcellular location">
    <subcellularLocation>
        <location evidence="2">Lipid droplet</location>
    </subcellularLocation>
    <subcellularLocation>
        <location evidence="1">Mitochondrion</location>
    </subcellularLocation>
</comment>
<evidence type="ECO:0000256" key="1">
    <source>
        <dbReference type="ARBA" id="ARBA00004173"/>
    </source>
</evidence>
<dbReference type="Pfam" id="PF08240">
    <property type="entry name" value="ADH_N"/>
    <property type="match status" value="1"/>
</dbReference>
<evidence type="ECO:0000256" key="6">
    <source>
        <dbReference type="ARBA" id="ARBA00039222"/>
    </source>
</evidence>
<keyword evidence="3" id="KW-0551">Lipid droplet</keyword>
<evidence type="ECO:0000256" key="2">
    <source>
        <dbReference type="ARBA" id="ARBA00004502"/>
    </source>
</evidence>
<dbReference type="PANTHER" id="PTHR11695:SF294">
    <property type="entry name" value="RETICULON-4-INTERACTING PROTEIN 1, MITOCHONDRIAL"/>
    <property type="match status" value="1"/>
</dbReference>
<keyword evidence="9" id="KW-1185">Reference proteome</keyword>
<protein>
    <recommendedName>
        <fullName evidence="6">Protein YIM1</fullName>
    </recommendedName>
</protein>
<sequence>MSDEIVTNKSVTYVNNTTPVTITSSELDLRSCYQDDEVVIEVHAAALNPIDFITHQLCNSYIFGKYPKTYSRDYSGVIIKAGKDVDNRWKVGDKVNGMYSHIYGERGTLTHYLILNPAKDIPITHMVEVPKDENDPYDDFVYAAAWPLTFGTAFSTLYDFKKDWTSDSKVLVIDASTSVSYAFVHIAKNYFNIGTVVGICSKNSIERNKKLGYDYLVPYDEGSIVENVKKLKQIVLENDKFDMIFDSVGNHDFFPVIDQFLKPKAKNSFYVTIAGNNKANYKNISWRDFVSLSSILKAINPFKKYNWRFGHPYPPNNFIEVGNEMIKKGTYKPPIDSVYEFDQYKEAIDRLMSNRAKGKVVVKMK</sequence>
<dbReference type="Gene3D" id="3.90.180.10">
    <property type="entry name" value="Medium-chain alcohol dehydrogenases, catalytic domain"/>
    <property type="match status" value="1"/>
</dbReference>
<proteinExistence type="inferred from homology"/>
<evidence type="ECO:0000256" key="5">
    <source>
        <dbReference type="ARBA" id="ARBA00038249"/>
    </source>
</evidence>
<dbReference type="SUPFAM" id="SSF51735">
    <property type="entry name" value="NAD(P)-binding Rossmann-fold domains"/>
    <property type="match status" value="1"/>
</dbReference>
<dbReference type="Proteomes" id="UP000501346">
    <property type="component" value="Chromosome ScXIII"/>
</dbReference>
<dbReference type="Pfam" id="PF13602">
    <property type="entry name" value="ADH_zinc_N_2"/>
    <property type="match status" value="1"/>
</dbReference>
<evidence type="ECO:0000313" key="8">
    <source>
        <dbReference type="EMBL" id="QID81663.1"/>
    </source>
</evidence>
<dbReference type="AlphaFoldDB" id="A0A6C1DYG5"/>
<dbReference type="InterPro" id="IPR036291">
    <property type="entry name" value="NAD(P)-bd_dom_sf"/>
</dbReference>
<evidence type="ECO:0000256" key="3">
    <source>
        <dbReference type="ARBA" id="ARBA00022677"/>
    </source>
</evidence>
<organism evidence="8 9">
    <name type="scientific">Saccharomyces pastorianus</name>
    <name type="common">Lager yeast</name>
    <name type="synonym">Saccharomyces cerevisiae x Saccharomyces eubayanus</name>
    <dbReference type="NCBI Taxonomy" id="27292"/>
    <lineage>
        <taxon>Eukaryota</taxon>
        <taxon>Fungi</taxon>
        <taxon>Dikarya</taxon>
        <taxon>Ascomycota</taxon>
        <taxon>Saccharomycotina</taxon>
        <taxon>Saccharomycetes</taxon>
        <taxon>Saccharomycetales</taxon>
        <taxon>Saccharomycetaceae</taxon>
        <taxon>Saccharomyces</taxon>
    </lineage>
</organism>
<dbReference type="EMBL" id="CP048994">
    <property type="protein sequence ID" value="QID81663.1"/>
    <property type="molecule type" value="Genomic_DNA"/>
</dbReference>
<dbReference type="InterPro" id="IPR013154">
    <property type="entry name" value="ADH-like_N"/>
</dbReference>
<dbReference type="PANTHER" id="PTHR11695">
    <property type="entry name" value="ALCOHOL DEHYDROGENASE RELATED"/>
    <property type="match status" value="1"/>
</dbReference>
<accession>A0A6C1DYG5</accession>
<evidence type="ECO:0000313" key="9">
    <source>
        <dbReference type="Proteomes" id="UP000501346"/>
    </source>
</evidence>
<feature type="domain" description="Alcohol dehydrogenase-like N-terminal" evidence="7">
    <location>
        <begin position="35"/>
        <end position="114"/>
    </location>
</feature>
<comment type="similarity">
    <text evidence="5">Belongs to the YIM1 family.</text>
</comment>
<dbReference type="InterPro" id="IPR050700">
    <property type="entry name" value="YIM1/Zinc_Alcohol_DH_Fams"/>
</dbReference>
<gene>
    <name evidence="8" type="primary">YIM1_1</name>
    <name evidence="8" type="ORF">GRS66_004054</name>
</gene>
<dbReference type="InterPro" id="IPR011032">
    <property type="entry name" value="GroES-like_sf"/>
</dbReference>
<dbReference type="OrthoDB" id="3509362at2759"/>
<evidence type="ECO:0000259" key="7">
    <source>
        <dbReference type="Pfam" id="PF08240"/>
    </source>
</evidence>
<dbReference type="GO" id="GO:0005739">
    <property type="term" value="C:mitochondrion"/>
    <property type="evidence" value="ECO:0007669"/>
    <property type="project" value="UniProtKB-SubCell"/>
</dbReference>
<dbReference type="GO" id="GO:0005811">
    <property type="term" value="C:lipid droplet"/>
    <property type="evidence" value="ECO:0007669"/>
    <property type="project" value="UniProtKB-SubCell"/>
</dbReference>
<dbReference type="CDD" id="cd08247">
    <property type="entry name" value="AST1_like"/>
    <property type="match status" value="1"/>
</dbReference>
<reference evidence="8 9" key="1">
    <citation type="journal article" date="2019" name="BMC Genomics">
        <title>Chromosome level assembly and comparative genome analysis confirm lager-brewing yeasts originated from a single hybridization.</title>
        <authorList>
            <person name="Salazar A.N."/>
            <person name="Gorter de Vries A.R."/>
            <person name="van den Broek M."/>
            <person name="Brouwers N."/>
            <person name="de la Torre Cortes P."/>
            <person name="Kuijpers N.G.A."/>
            <person name="Daran J.G."/>
            <person name="Abeel T."/>
        </authorList>
    </citation>
    <scope>NUCLEOTIDE SEQUENCE [LARGE SCALE GENOMIC DNA]</scope>
    <source>
        <strain evidence="8 9">CBS 1483</strain>
    </source>
</reference>
<dbReference type="SUPFAM" id="SSF50129">
    <property type="entry name" value="GroES-like"/>
    <property type="match status" value="1"/>
</dbReference>
<dbReference type="Gene3D" id="3.40.50.720">
    <property type="entry name" value="NAD(P)-binding Rossmann-like Domain"/>
    <property type="match status" value="1"/>
</dbReference>
<evidence type="ECO:0000256" key="4">
    <source>
        <dbReference type="ARBA" id="ARBA00023128"/>
    </source>
</evidence>
<name>A0A6C1DYG5_SACPS</name>